<dbReference type="AlphaFoldDB" id="A0A8D8W821"/>
<dbReference type="SUPFAM" id="SSF88723">
    <property type="entry name" value="PIN domain-like"/>
    <property type="match status" value="1"/>
</dbReference>
<name>A0A8D8W821_9HEMI</name>
<organism evidence="1">
    <name type="scientific">Cacopsylla melanoneura</name>
    <dbReference type="NCBI Taxonomy" id="428564"/>
    <lineage>
        <taxon>Eukaryota</taxon>
        <taxon>Metazoa</taxon>
        <taxon>Ecdysozoa</taxon>
        <taxon>Arthropoda</taxon>
        <taxon>Hexapoda</taxon>
        <taxon>Insecta</taxon>
        <taxon>Pterygota</taxon>
        <taxon>Neoptera</taxon>
        <taxon>Paraneoptera</taxon>
        <taxon>Hemiptera</taxon>
        <taxon>Sternorrhyncha</taxon>
        <taxon>Psylloidea</taxon>
        <taxon>Psyllidae</taxon>
        <taxon>Psyllinae</taxon>
        <taxon>Cacopsylla</taxon>
    </lineage>
</organism>
<proteinExistence type="predicted"/>
<protein>
    <submittedName>
        <fullName evidence="1">Uncharacterized protein</fullName>
    </submittedName>
</protein>
<dbReference type="EMBL" id="HBUF01156663">
    <property type="protein sequence ID" value="CAG6649263.1"/>
    <property type="molecule type" value="Transcribed_RNA"/>
</dbReference>
<evidence type="ECO:0000313" key="1">
    <source>
        <dbReference type="EMBL" id="CAG6649263.1"/>
    </source>
</evidence>
<sequence>MDRSSYHTNTRPMAETNFFGSNSSRNVIKTYLTYITYTINHFGKKVSVVFDGYPEEGAARNKKTAERQRRYGVSACSDIIFEESTLIKVPQEKFLANPKNKQRLINFICIGFDSQGIETKQAPEDADCLIVLRGLEKSEEYEHVIIAGEDIDLLVLLNGLGSSKPNVVFQKSGRGGTDCEQFSSTSFTQGDVPFPPPPTPLIS</sequence>
<accession>A0A8D8W821</accession>
<reference evidence="1" key="1">
    <citation type="submission" date="2021-05" db="EMBL/GenBank/DDBJ databases">
        <authorList>
            <person name="Alioto T."/>
            <person name="Alioto T."/>
            <person name="Gomez Garrido J."/>
        </authorList>
    </citation>
    <scope>NUCLEOTIDE SEQUENCE</scope>
</reference>
<dbReference type="InterPro" id="IPR029060">
    <property type="entry name" value="PIN-like_dom_sf"/>
</dbReference>